<evidence type="ECO:0000313" key="2">
    <source>
        <dbReference type="Proteomes" id="UP000789405"/>
    </source>
</evidence>
<accession>A0A9N9IY61</accession>
<organism evidence="1 2">
    <name type="scientific">Dentiscutata erythropus</name>
    <dbReference type="NCBI Taxonomy" id="1348616"/>
    <lineage>
        <taxon>Eukaryota</taxon>
        <taxon>Fungi</taxon>
        <taxon>Fungi incertae sedis</taxon>
        <taxon>Mucoromycota</taxon>
        <taxon>Glomeromycotina</taxon>
        <taxon>Glomeromycetes</taxon>
        <taxon>Diversisporales</taxon>
        <taxon>Gigasporaceae</taxon>
        <taxon>Dentiscutata</taxon>
    </lineage>
</organism>
<reference evidence="1" key="1">
    <citation type="submission" date="2021-06" db="EMBL/GenBank/DDBJ databases">
        <authorList>
            <person name="Kallberg Y."/>
            <person name="Tangrot J."/>
            <person name="Rosling A."/>
        </authorList>
    </citation>
    <scope>NUCLEOTIDE SEQUENCE</scope>
    <source>
        <strain evidence="1">MA453B</strain>
    </source>
</reference>
<comment type="caution">
    <text evidence="1">The sequence shown here is derived from an EMBL/GenBank/DDBJ whole genome shotgun (WGS) entry which is preliminary data.</text>
</comment>
<sequence length="122" mass="14035">MKERTKYSITLTKEVGPAELKESVREVLEVVVGLLNDRKSEKDEKAKVSTLRVDLAPIFEEMAVGYSSHRPQWEALEYLGDSALEHCLFKIAKADIFPLIRLNDMEFEQVKKYHGDAFEAYI</sequence>
<protein>
    <submittedName>
        <fullName evidence="1">5662_t:CDS:1</fullName>
    </submittedName>
</protein>
<feature type="non-terminal residue" evidence="1">
    <location>
        <position position="1"/>
    </location>
</feature>
<proteinExistence type="predicted"/>
<name>A0A9N9IY61_9GLOM</name>
<dbReference type="OrthoDB" id="10644026at2759"/>
<keyword evidence="2" id="KW-1185">Reference proteome</keyword>
<dbReference type="EMBL" id="CAJVPY010016360">
    <property type="protein sequence ID" value="CAG8756597.1"/>
    <property type="molecule type" value="Genomic_DNA"/>
</dbReference>
<gene>
    <name evidence="1" type="ORF">DERYTH_LOCUS17394</name>
</gene>
<dbReference type="Proteomes" id="UP000789405">
    <property type="component" value="Unassembled WGS sequence"/>
</dbReference>
<evidence type="ECO:0000313" key="1">
    <source>
        <dbReference type="EMBL" id="CAG8756597.1"/>
    </source>
</evidence>
<dbReference type="AlphaFoldDB" id="A0A9N9IY61"/>